<keyword evidence="5 7" id="KW-0648">Protein biosynthesis</keyword>
<feature type="compositionally biased region" description="Low complexity" evidence="8">
    <location>
        <begin position="951"/>
        <end position="963"/>
    </location>
</feature>
<evidence type="ECO:0000256" key="3">
    <source>
        <dbReference type="ARBA" id="ARBA00022540"/>
    </source>
</evidence>
<organism evidence="10 13">
    <name type="scientific">Synchytrium endobioticum</name>
    <dbReference type="NCBI Taxonomy" id="286115"/>
    <lineage>
        <taxon>Eukaryota</taxon>
        <taxon>Fungi</taxon>
        <taxon>Fungi incertae sedis</taxon>
        <taxon>Chytridiomycota</taxon>
        <taxon>Chytridiomycota incertae sedis</taxon>
        <taxon>Chytridiomycetes</taxon>
        <taxon>Synchytriales</taxon>
        <taxon>Synchytriaceae</taxon>
        <taxon>Synchytrium</taxon>
    </lineage>
</organism>
<keyword evidence="4 7" id="KW-0694">RNA-binding</keyword>
<reference evidence="12 13" key="1">
    <citation type="journal article" date="2019" name="Sci. Rep.">
        <title>Comparative genomics of chytrid fungi reveal insights into the obligate biotrophic and pathogenic lifestyle of Synchytrium endobioticum.</title>
        <authorList>
            <person name="van de Vossenberg B.T.L.H."/>
            <person name="Warris S."/>
            <person name="Nguyen H.D.T."/>
            <person name="van Gent-Pelzer M.P.E."/>
            <person name="Joly D.L."/>
            <person name="van de Geest H.C."/>
            <person name="Bonants P.J.M."/>
            <person name="Smith D.S."/>
            <person name="Levesque C.A."/>
            <person name="van der Lee T.A.J."/>
        </authorList>
    </citation>
    <scope>NUCLEOTIDE SEQUENCE [LARGE SCALE GENOMIC DNA]</scope>
    <source>
        <strain evidence="10 13">LEV6574</strain>
        <strain evidence="11 12">MB42</strain>
    </source>
</reference>
<dbReference type="SMART" id="SM00088">
    <property type="entry name" value="PINT"/>
    <property type="match status" value="1"/>
</dbReference>
<evidence type="ECO:0000313" key="10">
    <source>
        <dbReference type="EMBL" id="TPX41814.1"/>
    </source>
</evidence>
<dbReference type="PROSITE" id="PS50250">
    <property type="entry name" value="PCI"/>
    <property type="match status" value="1"/>
</dbReference>
<dbReference type="GO" id="GO:0071541">
    <property type="term" value="C:eukaryotic translation initiation factor 3 complex, eIF3m"/>
    <property type="evidence" value="ECO:0007669"/>
    <property type="project" value="TreeGrafter"/>
</dbReference>
<dbReference type="Pfam" id="PF22591">
    <property type="entry name" value="eIF3a_PCI_TPR-like"/>
    <property type="match status" value="1"/>
</dbReference>
<dbReference type="EMBL" id="QEAM01000301">
    <property type="protein sequence ID" value="TPX41814.1"/>
    <property type="molecule type" value="Genomic_DNA"/>
</dbReference>
<feature type="region of interest" description="Disordered" evidence="8">
    <location>
        <begin position="585"/>
        <end position="620"/>
    </location>
</feature>
<sequence>MSRYLQKPENSLKRSEELIAVGQHGAALQLLHEIIMSKRSRSTPVAALEQIMLKFIDLCVQMRKGKTAKEGLHQYKNMQQNSNITTIEVVIKKFIGLSEQKVSDAQAKADKIALDAIEDLEAIETPESIILSTVSGEASKDRTDREVVTPWLKFLWEAYRTALDILRNNARLETLYQIVAGQAFGFCLKYTRKTEFRRLCDLLRQHLATATKYAHQTHSINLSEPETLQRHLDTRFIQLSAATELELWQEGFRSIEDIYNLLSMSKKPPKPFMMANYYEKMARILLVGENYLFHAAAWSRYYAIVRQNRNVSEEEHQRMACMVLLSALAVPIIQTGRSKGGVEDTENKEKSQRLANLLRAPKPPTREVLLRDALAKTVLARVRPELRELYNILEVQFHPLSICKKIAPIMQQLQAHSEFSKYVMPIHQIILTRLLQQLSQVYTTIKIESVVKLASFPEPYNLDVHKVEKFIMNGCKKSELFIRIDHRNKSLTFESDVFMTGHKSSSEGPKLSSSPFTQTMGVHLSLFAKKLHTAVLLVDPGKIDTAKKAKVAAFAAAIAHAEAEHQETLKRRALIERKKELREAEQARKEQEEQRQKKMKLLKEQELERQRQGDEQRKREVERIAVQKASIEKEEARKLAEKVADDLGKRKIKVVKEDLESLDADKLMALQFKKLEQERRDLEARLKVIARRNDFIERAFRREEIPLLQKDYEDQKETERAYQEALRQATMDAALRKHTEAMQAKQRMLRMLPDYRQYKLVLEAKRQKEYAELQLKAEADIAAAKEQRALEYAQMKEDERRKREEEEERLKVEAAMREQAAAEEAEREKKQREELEARKAAEAEKLRKLDEIAAKQRQREEEIEAKLAAKEAPSTLSTKYVPPSSREQSSTAPKIGGTPGAWRPGQGRWSSGQQMLRSASTPGQLPTDGERPSSFGRNMERIGSGGGGASNTGPPAGRAPGAGSWRDREAAKGGEGASGSKPPTNPSRSPWTPKAS</sequence>
<evidence type="ECO:0000256" key="2">
    <source>
        <dbReference type="ARBA" id="ARBA00022490"/>
    </source>
</evidence>
<name>A0A507CRN8_9FUNG</name>
<dbReference type="Proteomes" id="UP000317494">
    <property type="component" value="Unassembled WGS sequence"/>
</dbReference>
<evidence type="ECO:0000313" key="12">
    <source>
        <dbReference type="Proteomes" id="UP000317494"/>
    </source>
</evidence>
<keyword evidence="6 7" id="KW-0175">Coiled coil</keyword>
<feature type="coiled-coil region" evidence="7">
    <location>
        <begin position="672"/>
        <end position="699"/>
    </location>
</feature>
<dbReference type="Gene3D" id="1.25.40.860">
    <property type="match status" value="2"/>
</dbReference>
<dbReference type="InterPro" id="IPR054711">
    <property type="entry name" value="eIF3a_PCI_TPR-like"/>
</dbReference>
<evidence type="ECO:0000313" key="11">
    <source>
        <dbReference type="EMBL" id="TPX42130.1"/>
    </source>
</evidence>
<dbReference type="GO" id="GO:0003729">
    <property type="term" value="F:mRNA binding"/>
    <property type="evidence" value="ECO:0007669"/>
    <property type="project" value="TreeGrafter"/>
</dbReference>
<dbReference type="Pfam" id="PF01399">
    <property type="entry name" value="PCI"/>
    <property type="match status" value="1"/>
</dbReference>
<evidence type="ECO:0000256" key="7">
    <source>
        <dbReference type="HAMAP-Rule" id="MF_03000"/>
    </source>
</evidence>
<keyword evidence="3 7" id="KW-0396">Initiation factor</keyword>
<keyword evidence="2 7" id="KW-0963">Cytoplasm</keyword>
<dbReference type="FunFam" id="1.25.40.860:FF:000003">
    <property type="entry name" value="Eukaryotic translation initiation factor 3 subunit A"/>
    <property type="match status" value="1"/>
</dbReference>
<comment type="subunit">
    <text evidence="7">Component of the eukaryotic translation initiation factor 3 (eIF-3) complex.</text>
</comment>
<dbReference type="FunFam" id="4.10.860.10:FF:000001">
    <property type="entry name" value="Eukaryotic translation initiation factor 3 subunit A"/>
    <property type="match status" value="1"/>
</dbReference>
<dbReference type="GO" id="GO:0033290">
    <property type="term" value="C:eukaryotic 48S preinitiation complex"/>
    <property type="evidence" value="ECO:0007669"/>
    <property type="project" value="UniProtKB-UniRule"/>
</dbReference>
<comment type="similarity">
    <text evidence="7">Belongs to the eIF-3 subunit A family.</text>
</comment>
<evidence type="ECO:0000256" key="5">
    <source>
        <dbReference type="ARBA" id="ARBA00022917"/>
    </source>
</evidence>
<dbReference type="GO" id="GO:0043614">
    <property type="term" value="C:multi-eIF complex"/>
    <property type="evidence" value="ECO:0007669"/>
    <property type="project" value="TreeGrafter"/>
</dbReference>
<evidence type="ECO:0000256" key="8">
    <source>
        <dbReference type="SAM" id="MobiDB-lite"/>
    </source>
</evidence>
<dbReference type="Proteomes" id="UP000320475">
    <property type="component" value="Unassembled WGS sequence"/>
</dbReference>
<evidence type="ECO:0000256" key="1">
    <source>
        <dbReference type="ARBA" id="ARBA00004496"/>
    </source>
</evidence>
<dbReference type="AlphaFoldDB" id="A0A507CRN8"/>
<evidence type="ECO:0000259" key="9">
    <source>
        <dbReference type="PROSITE" id="PS50250"/>
    </source>
</evidence>
<accession>A0A507CRN8</accession>
<keyword evidence="12" id="KW-1185">Reference proteome</keyword>
<dbReference type="GO" id="GO:0003743">
    <property type="term" value="F:translation initiation factor activity"/>
    <property type="evidence" value="ECO:0007669"/>
    <property type="project" value="UniProtKB-UniRule"/>
</dbReference>
<proteinExistence type="inferred from homology"/>
<feature type="compositionally biased region" description="Basic and acidic residues" evidence="8">
    <location>
        <begin position="794"/>
        <end position="816"/>
    </location>
</feature>
<evidence type="ECO:0000313" key="13">
    <source>
        <dbReference type="Proteomes" id="UP000320475"/>
    </source>
</evidence>
<feature type="compositionally biased region" description="Polar residues" evidence="8">
    <location>
        <begin position="986"/>
        <end position="996"/>
    </location>
</feature>
<dbReference type="GO" id="GO:0016282">
    <property type="term" value="C:eukaryotic 43S preinitiation complex"/>
    <property type="evidence" value="ECO:0007669"/>
    <property type="project" value="UniProtKB-UniRule"/>
</dbReference>
<comment type="subcellular location">
    <subcellularLocation>
        <location evidence="1 7">Cytoplasm</location>
    </subcellularLocation>
</comment>
<dbReference type="GO" id="GO:0071540">
    <property type="term" value="C:eukaryotic translation initiation factor 3 complex, eIF3e"/>
    <property type="evidence" value="ECO:0007669"/>
    <property type="project" value="TreeGrafter"/>
</dbReference>
<feature type="compositionally biased region" description="Basic and acidic residues" evidence="8">
    <location>
        <begin position="824"/>
        <end position="869"/>
    </location>
</feature>
<feature type="region of interest" description="Disordered" evidence="8">
    <location>
        <begin position="794"/>
        <end position="996"/>
    </location>
</feature>
<dbReference type="STRING" id="286115.A0A507CRN8"/>
<comment type="function">
    <text evidence="7">RNA-binding component of the eukaryotic translation initiation factor 3 (eIF-3) complex, which is involved in protein synthesis of a specialized repertoire of mRNAs and, together with other initiation factors, stimulates binding of mRNA and methionyl-tRNAi to the 40S ribosome. The eIF-3 complex specifically targets and initiates translation of a subset of mRNAs involved in cell proliferation.</text>
</comment>
<evidence type="ECO:0000256" key="6">
    <source>
        <dbReference type="ARBA" id="ARBA00023054"/>
    </source>
</evidence>
<dbReference type="InterPro" id="IPR000717">
    <property type="entry name" value="PCI_dom"/>
</dbReference>
<gene>
    <name evidence="7" type="primary">TIF32</name>
    <name evidence="10" type="ORF">SeLEV6574_g05910</name>
    <name evidence="11" type="ORF">SeMB42_g05274</name>
</gene>
<comment type="caution">
    <text evidence="10">The sequence shown here is derived from an EMBL/GenBank/DDBJ whole genome shotgun (WGS) entry which is preliminary data.</text>
</comment>
<dbReference type="GO" id="GO:0002188">
    <property type="term" value="P:translation reinitiation"/>
    <property type="evidence" value="ECO:0007669"/>
    <property type="project" value="TreeGrafter"/>
</dbReference>
<feature type="compositionally biased region" description="Polar residues" evidence="8">
    <location>
        <begin position="908"/>
        <end position="924"/>
    </location>
</feature>
<dbReference type="PANTHER" id="PTHR14005:SF0">
    <property type="entry name" value="EUKARYOTIC TRANSLATION INITIATION FACTOR 3 SUBUNIT A"/>
    <property type="match status" value="1"/>
</dbReference>
<dbReference type="InterPro" id="IPR027512">
    <property type="entry name" value="EIF3A"/>
</dbReference>
<evidence type="ECO:0000256" key="4">
    <source>
        <dbReference type="ARBA" id="ARBA00022884"/>
    </source>
</evidence>
<dbReference type="GO" id="GO:0001732">
    <property type="term" value="P:formation of cytoplasmic translation initiation complex"/>
    <property type="evidence" value="ECO:0007669"/>
    <property type="project" value="UniProtKB-UniRule"/>
</dbReference>
<dbReference type="VEuPathDB" id="FungiDB:SeMB42_g05274"/>
<protein>
    <recommendedName>
        <fullName evidence="7">Eukaryotic translation initiation factor 3 subunit A</fullName>
        <shortName evidence="7">eIF3a</shortName>
    </recommendedName>
    <alternativeName>
        <fullName evidence="7">Eukaryotic translation initiation factor 3 110 kDa subunit homolog</fullName>
        <shortName evidence="7">eIF3 p110</shortName>
    </alternativeName>
    <alternativeName>
        <fullName evidence="7">Translation initiation factor eIF3, p110 subunit homolog</fullName>
    </alternativeName>
</protein>
<dbReference type="OrthoDB" id="18884at2759"/>
<feature type="domain" description="PCI" evidence="9">
    <location>
        <begin position="316"/>
        <end position="498"/>
    </location>
</feature>
<dbReference type="PANTHER" id="PTHR14005">
    <property type="entry name" value="EUKARYOTIC TRANSLATION INITIATION FACTOR 3, THETA SUBUNIT"/>
    <property type="match status" value="1"/>
</dbReference>
<dbReference type="HAMAP" id="MF_03000">
    <property type="entry name" value="eIF3a"/>
    <property type="match status" value="1"/>
</dbReference>
<dbReference type="EMBL" id="QEAN01000244">
    <property type="protein sequence ID" value="TPX42130.1"/>
    <property type="molecule type" value="Genomic_DNA"/>
</dbReference>
<dbReference type="Gene3D" id="4.10.860.10">
    <property type="entry name" value="UVR domain"/>
    <property type="match status" value="1"/>
</dbReference>